<dbReference type="Proteomes" id="UP000305067">
    <property type="component" value="Unassembled WGS sequence"/>
</dbReference>
<evidence type="ECO:0000313" key="2">
    <source>
        <dbReference type="Proteomes" id="UP000305067"/>
    </source>
</evidence>
<dbReference type="InterPro" id="IPR052058">
    <property type="entry name" value="Alcohol_O-acetyltransferase"/>
</dbReference>
<name>A0A5C3QYT4_9AGAR</name>
<sequence>MQIPLTQSSSIARWTKRTLVDLVTTSSAFWDDAAAFSKLINEEAAKPHPKDQGSQSPLWRVVLCKDSTVVFSYHPGIGDGKSGLAFHTMVLQALNSQDHSSPVESRELAPAIENCIDVSTSWTKLLWEIASMVLPSSWQASHSTWTGNPVPALNTALSPSERGRPYVTLLEFSPTDVSRLLTSCSKHNATIT</sequence>
<dbReference type="AlphaFoldDB" id="A0A5C3QYT4"/>
<protein>
    <submittedName>
        <fullName evidence="1">Uncharacterized protein</fullName>
    </submittedName>
</protein>
<evidence type="ECO:0000313" key="1">
    <source>
        <dbReference type="EMBL" id="TFL07176.1"/>
    </source>
</evidence>
<accession>A0A5C3QYT4</accession>
<reference evidence="1 2" key="1">
    <citation type="journal article" date="2019" name="Nat. Ecol. Evol.">
        <title>Megaphylogeny resolves global patterns of mushroom evolution.</title>
        <authorList>
            <person name="Varga T."/>
            <person name="Krizsan K."/>
            <person name="Foldi C."/>
            <person name="Dima B."/>
            <person name="Sanchez-Garcia M."/>
            <person name="Sanchez-Ramirez S."/>
            <person name="Szollosi G.J."/>
            <person name="Szarkandi J.G."/>
            <person name="Papp V."/>
            <person name="Albert L."/>
            <person name="Andreopoulos W."/>
            <person name="Angelini C."/>
            <person name="Antonin V."/>
            <person name="Barry K.W."/>
            <person name="Bougher N.L."/>
            <person name="Buchanan P."/>
            <person name="Buyck B."/>
            <person name="Bense V."/>
            <person name="Catcheside P."/>
            <person name="Chovatia M."/>
            <person name="Cooper J."/>
            <person name="Damon W."/>
            <person name="Desjardin D."/>
            <person name="Finy P."/>
            <person name="Geml J."/>
            <person name="Haridas S."/>
            <person name="Hughes K."/>
            <person name="Justo A."/>
            <person name="Karasinski D."/>
            <person name="Kautmanova I."/>
            <person name="Kiss B."/>
            <person name="Kocsube S."/>
            <person name="Kotiranta H."/>
            <person name="LaButti K.M."/>
            <person name="Lechner B.E."/>
            <person name="Liimatainen K."/>
            <person name="Lipzen A."/>
            <person name="Lukacs Z."/>
            <person name="Mihaltcheva S."/>
            <person name="Morgado L.N."/>
            <person name="Niskanen T."/>
            <person name="Noordeloos M.E."/>
            <person name="Ohm R.A."/>
            <person name="Ortiz-Santana B."/>
            <person name="Ovrebo C."/>
            <person name="Racz N."/>
            <person name="Riley R."/>
            <person name="Savchenko A."/>
            <person name="Shiryaev A."/>
            <person name="Soop K."/>
            <person name="Spirin V."/>
            <person name="Szebenyi C."/>
            <person name="Tomsovsky M."/>
            <person name="Tulloss R.E."/>
            <person name="Uehling J."/>
            <person name="Grigoriev I.V."/>
            <person name="Vagvolgyi C."/>
            <person name="Papp T."/>
            <person name="Martin F.M."/>
            <person name="Miettinen O."/>
            <person name="Hibbett D.S."/>
            <person name="Nagy L.G."/>
        </authorList>
    </citation>
    <scope>NUCLEOTIDE SEQUENCE [LARGE SCALE GENOMIC DNA]</scope>
    <source>
        <strain evidence="1 2">CBS 309.79</strain>
    </source>
</reference>
<dbReference type="STRING" id="1884261.A0A5C3QYT4"/>
<organism evidence="1 2">
    <name type="scientific">Pterulicium gracile</name>
    <dbReference type="NCBI Taxonomy" id="1884261"/>
    <lineage>
        <taxon>Eukaryota</taxon>
        <taxon>Fungi</taxon>
        <taxon>Dikarya</taxon>
        <taxon>Basidiomycota</taxon>
        <taxon>Agaricomycotina</taxon>
        <taxon>Agaricomycetes</taxon>
        <taxon>Agaricomycetidae</taxon>
        <taxon>Agaricales</taxon>
        <taxon>Pleurotineae</taxon>
        <taxon>Pterulaceae</taxon>
        <taxon>Pterulicium</taxon>
    </lineage>
</organism>
<dbReference type="EMBL" id="ML178814">
    <property type="protein sequence ID" value="TFL07176.1"/>
    <property type="molecule type" value="Genomic_DNA"/>
</dbReference>
<dbReference type="OrthoDB" id="2150604at2759"/>
<dbReference type="PANTHER" id="PTHR28037:SF1">
    <property type="entry name" value="ALCOHOL O-ACETYLTRANSFERASE 1-RELATED"/>
    <property type="match status" value="1"/>
</dbReference>
<keyword evidence="2" id="KW-1185">Reference proteome</keyword>
<proteinExistence type="predicted"/>
<gene>
    <name evidence="1" type="ORF">BDV98DRAFT_13216</name>
</gene>
<dbReference type="PANTHER" id="PTHR28037">
    <property type="entry name" value="ALCOHOL O-ACETYLTRANSFERASE 1-RELATED"/>
    <property type="match status" value="1"/>
</dbReference>